<evidence type="ECO:0000313" key="2">
    <source>
        <dbReference type="Proteomes" id="UP001064782"/>
    </source>
</evidence>
<dbReference type="RefSeq" id="WP_236984671.1">
    <property type="nucleotide sequence ID" value="NZ_BRXF01000069.1"/>
</dbReference>
<dbReference type="InterPro" id="IPR009061">
    <property type="entry name" value="DNA-bd_dom_put_sf"/>
</dbReference>
<protein>
    <recommendedName>
        <fullName evidence="3">MerR family transcriptional regulator</fullName>
    </recommendedName>
</protein>
<proteinExistence type="predicted"/>
<gene>
    <name evidence="1" type="ORF">Mkiyose1413_53900</name>
</gene>
<organism evidence="1 2">
    <name type="scientific">Mycobacterium kiyosense</name>
    <dbReference type="NCBI Taxonomy" id="2871094"/>
    <lineage>
        <taxon>Bacteria</taxon>
        <taxon>Bacillati</taxon>
        <taxon>Actinomycetota</taxon>
        <taxon>Actinomycetes</taxon>
        <taxon>Mycobacteriales</taxon>
        <taxon>Mycobacteriaceae</taxon>
        <taxon>Mycobacterium</taxon>
    </lineage>
</organism>
<dbReference type="Proteomes" id="UP001064782">
    <property type="component" value="Unassembled WGS sequence"/>
</dbReference>
<dbReference type="Gene3D" id="1.10.1660.10">
    <property type="match status" value="1"/>
</dbReference>
<accession>A0A9P3QC92</accession>
<name>A0A9P3QC92_9MYCO</name>
<dbReference type="EMBL" id="BRZI01000083">
    <property type="protein sequence ID" value="GLD33507.1"/>
    <property type="molecule type" value="Genomic_DNA"/>
</dbReference>
<evidence type="ECO:0000313" key="1">
    <source>
        <dbReference type="EMBL" id="GLD33507.1"/>
    </source>
</evidence>
<comment type="caution">
    <text evidence="1">The sequence shown here is derived from an EMBL/GenBank/DDBJ whole genome shotgun (WGS) entry which is preliminary data.</text>
</comment>
<dbReference type="SUPFAM" id="SSF46955">
    <property type="entry name" value="Putative DNA-binding domain"/>
    <property type="match status" value="1"/>
</dbReference>
<reference evidence="1" key="1">
    <citation type="submission" date="2022-08" db="EMBL/GenBank/DDBJ databases">
        <title>Mycobacterium kiyosense sp. nov., scotochromogenic slow-glowing species isolated from respiratory specimens.</title>
        <authorList>
            <person name="Fukano H."/>
            <person name="Kazumi Y."/>
            <person name="Sakagami N."/>
            <person name="Ato M."/>
            <person name="Mitarai S."/>
            <person name="Hoshino Y."/>
        </authorList>
    </citation>
    <scope>NUCLEOTIDE SEQUENCE</scope>
    <source>
        <strain evidence="1">1413</strain>
    </source>
</reference>
<keyword evidence="2" id="KW-1185">Reference proteome</keyword>
<sequence length="62" mass="7000">MGPEDCDAARALAQTRIVALAERIADLQRMQRSLSELVDTCERVRNDRSCPLLHTLHEDGDH</sequence>
<dbReference type="AlphaFoldDB" id="A0A9P3QC92"/>
<evidence type="ECO:0008006" key="3">
    <source>
        <dbReference type="Google" id="ProtNLM"/>
    </source>
</evidence>